<dbReference type="PROSITE" id="PS00028">
    <property type="entry name" value="ZINC_FINGER_C2H2_1"/>
    <property type="match status" value="2"/>
</dbReference>
<evidence type="ECO:0000313" key="10">
    <source>
        <dbReference type="EMBL" id="KAB8349497.1"/>
    </source>
</evidence>
<keyword evidence="3 6" id="KW-0371">Homeobox</keyword>
<reference evidence="10 11" key="1">
    <citation type="submission" date="2019-06" db="EMBL/GenBank/DDBJ databases">
        <title>A chromosomal-level reference genome of Carpinus fangiana (Coryloideae, Betulaceae).</title>
        <authorList>
            <person name="Yang X."/>
            <person name="Wang Z."/>
            <person name="Zhang L."/>
            <person name="Hao G."/>
            <person name="Liu J."/>
            <person name="Yang Y."/>
        </authorList>
    </citation>
    <scope>NUCLEOTIDE SEQUENCE [LARGE SCALE GENOMIC DNA]</scope>
    <source>
        <strain evidence="10">Cfa_2016G</strain>
        <tissue evidence="10">Leaf</tissue>
    </source>
</reference>
<evidence type="ECO:0000256" key="3">
    <source>
        <dbReference type="ARBA" id="ARBA00023155"/>
    </source>
</evidence>
<evidence type="ECO:0000313" key="11">
    <source>
        <dbReference type="Proteomes" id="UP000327013"/>
    </source>
</evidence>
<dbReference type="SMART" id="SM00066">
    <property type="entry name" value="GAL4"/>
    <property type="match status" value="1"/>
</dbReference>
<gene>
    <name evidence="10" type="ORF">FH972_023523</name>
</gene>
<dbReference type="AlphaFoldDB" id="A0A5N6KVN9"/>
<feature type="compositionally biased region" description="Basic and acidic residues" evidence="7">
    <location>
        <begin position="261"/>
        <end position="278"/>
    </location>
</feature>
<keyword evidence="5" id="KW-0479">Metal-binding</keyword>
<dbReference type="CDD" id="cd00067">
    <property type="entry name" value="GAL4"/>
    <property type="match status" value="1"/>
</dbReference>
<dbReference type="PROSITE" id="PS50157">
    <property type="entry name" value="ZINC_FINGER_C2H2_2"/>
    <property type="match status" value="1"/>
</dbReference>
<evidence type="ECO:0000259" key="8">
    <source>
        <dbReference type="PROSITE" id="PS50071"/>
    </source>
</evidence>
<keyword evidence="2 6" id="KW-0238">DNA-binding</keyword>
<evidence type="ECO:0000256" key="1">
    <source>
        <dbReference type="ARBA" id="ARBA00004123"/>
    </source>
</evidence>
<organism evidence="10 11">
    <name type="scientific">Carpinus fangiana</name>
    <dbReference type="NCBI Taxonomy" id="176857"/>
    <lineage>
        <taxon>Eukaryota</taxon>
        <taxon>Viridiplantae</taxon>
        <taxon>Streptophyta</taxon>
        <taxon>Embryophyta</taxon>
        <taxon>Tracheophyta</taxon>
        <taxon>Spermatophyta</taxon>
        <taxon>Magnoliopsida</taxon>
        <taxon>eudicotyledons</taxon>
        <taxon>Gunneridae</taxon>
        <taxon>Pentapetalae</taxon>
        <taxon>rosids</taxon>
        <taxon>fabids</taxon>
        <taxon>Fagales</taxon>
        <taxon>Betulaceae</taxon>
        <taxon>Carpinus</taxon>
    </lineage>
</organism>
<comment type="caution">
    <text evidence="10">The sequence shown here is derived from an EMBL/GenBank/DDBJ whole genome shotgun (WGS) entry which is preliminary data.</text>
</comment>
<dbReference type="InterPro" id="IPR008422">
    <property type="entry name" value="KN_HD"/>
</dbReference>
<evidence type="ECO:0000256" key="4">
    <source>
        <dbReference type="ARBA" id="ARBA00023242"/>
    </source>
</evidence>
<dbReference type="PROSITE" id="PS50071">
    <property type="entry name" value="HOMEOBOX_2"/>
    <property type="match status" value="1"/>
</dbReference>
<proteinExistence type="predicted"/>
<feature type="region of interest" description="Disordered" evidence="7">
    <location>
        <begin position="234"/>
        <end position="286"/>
    </location>
</feature>
<feature type="compositionally biased region" description="Low complexity" evidence="7">
    <location>
        <begin position="347"/>
        <end position="361"/>
    </location>
</feature>
<keyword evidence="11" id="KW-1185">Reference proteome</keyword>
<dbReference type="InterPro" id="IPR009057">
    <property type="entry name" value="Homeodomain-like_sf"/>
</dbReference>
<feature type="compositionally biased region" description="Basic residues" evidence="7">
    <location>
        <begin position="375"/>
        <end position="384"/>
    </location>
</feature>
<dbReference type="Pfam" id="PF05920">
    <property type="entry name" value="Homeobox_KN"/>
    <property type="match status" value="1"/>
</dbReference>
<evidence type="ECO:0000259" key="9">
    <source>
        <dbReference type="PROSITE" id="PS50157"/>
    </source>
</evidence>
<evidence type="ECO:0000256" key="5">
    <source>
        <dbReference type="PROSITE-ProRule" id="PRU00042"/>
    </source>
</evidence>
<feature type="compositionally biased region" description="Polar residues" evidence="7">
    <location>
        <begin position="301"/>
        <end position="317"/>
    </location>
</feature>
<keyword evidence="5" id="KW-0862">Zinc</keyword>
<dbReference type="GO" id="GO:0008270">
    <property type="term" value="F:zinc ion binding"/>
    <property type="evidence" value="ECO:0007669"/>
    <property type="project" value="UniProtKB-KW"/>
</dbReference>
<sequence>MPTIYEDEASEFSQPGQQSTWFSTSEDANLTALDAFPATCAPSDLDISYATHDINFSLPPSDAAVEAAVEAPFSDFASWIPRYTKIDTPCDYCRSRHLVCFKIIGCGQNAPCNACTSLFRSCSFAEDPSTRKRGPGRLDTLQPLPEDLAQESGGLTGTKSLISTGATYDDIVRDLQERGPEKNFKRFSRVNVHILKNWINTHADHPYPTEEEKEDLKQKTGLTISQVSNWLANARRRGKVRTKSSSSPSSVGEATSQAMDIPKRPANIEDLTPFERWKISPPENEPARINDIARAIETTDLEQSIASSGHTSRTHSISEYHHRRTDSTPGSALSTQQEPSISSFDTGHSSGSYGASSAFSHPSSRGSYGAFARKEQRRRKKTTRKSSMLGVSTSKANQHRPFQCTFCTDTFASKYDWTRHEKSLHLSLERWICAPLGPVITSADGTSQCVFCELPNPSKEHLESHNHEDCQEKGLAARTFYRKDHLRQHLRLVHDIPQLINSMDTWKATPDTIRSRCGFCSARFTTWAERAEHLAKHFREGAKIGDWKGDWGFDPEVGDSVTNAMPPFLIANESQSVLPFSASNIQTYKDIELQDGRSSRATCWQILTLRLGKYARESQMRGERPTDCMLQARAREILYGSAEDEWNQTAADNPEWLGFFKQAHGLGNGTESAGASVTAPPTDQASAAACLQQMNDDLWLFRGNEYSVNCVNARGYPPHMSDPVFGTSTSATMPQQQTLPVTDGDMMNLDDLGRLVDYNTTVPQLPEDWNAPLMNGTMENDDGMEFESFNDILFPN</sequence>
<evidence type="ECO:0000256" key="2">
    <source>
        <dbReference type="ARBA" id="ARBA00023125"/>
    </source>
</evidence>
<dbReference type="GO" id="GO:0005634">
    <property type="term" value="C:nucleus"/>
    <property type="evidence" value="ECO:0007669"/>
    <property type="project" value="UniProtKB-SubCell"/>
</dbReference>
<name>A0A5N6KVN9_9ROSI</name>
<dbReference type="EMBL" id="VIBQ01000014">
    <property type="protein sequence ID" value="KAB8349497.1"/>
    <property type="molecule type" value="Genomic_DNA"/>
</dbReference>
<dbReference type="SUPFAM" id="SSF46689">
    <property type="entry name" value="Homeodomain-like"/>
    <property type="match status" value="1"/>
</dbReference>
<keyword evidence="4 6" id="KW-0539">Nucleus</keyword>
<feature type="region of interest" description="Disordered" evidence="7">
    <location>
        <begin position="301"/>
        <end position="394"/>
    </location>
</feature>
<feature type="DNA-binding region" description="Homeobox" evidence="6">
    <location>
        <begin position="180"/>
        <end position="242"/>
    </location>
</feature>
<dbReference type="InterPro" id="IPR001138">
    <property type="entry name" value="Zn2Cys6_DnaBD"/>
</dbReference>
<dbReference type="GO" id="GO:0000981">
    <property type="term" value="F:DNA-binding transcription factor activity, RNA polymerase II-specific"/>
    <property type="evidence" value="ECO:0007669"/>
    <property type="project" value="InterPro"/>
</dbReference>
<keyword evidence="5" id="KW-0863">Zinc-finger</keyword>
<dbReference type="Proteomes" id="UP000327013">
    <property type="component" value="Unassembled WGS sequence"/>
</dbReference>
<dbReference type="InterPro" id="IPR013087">
    <property type="entry name" value="Znf_C2H2_type"/>
</dbReference>
<dbReference type="CDD" id="cd00086">
    <property type="entry name" value="homeodomain"/>
    <property type="match status" value="1"/>
</dbReference>
<evidence type="ECO:0000256" key="7">
    <source>
        <dbReference type="SAM" id="MobiDB-lite"/>
    </source>
</evidence>
<feature type="domain" description="C2H2-type" evidence="9">
    <location>
        <begin position="402"/>
        <end position="430"/>
    </location>
</feature>
<dbReference type="SMART" id="SM00389">
    <property type="entry name" value="HOX"/>
    <property type="match status" value="1"/>
</dbReference>
<feature type="domain" description="Homeobox" evidence="8">
    <location>
        <begin position="178"/>
        <end position="241"/>
    </location>
</feature>
<dbReference type="PANTHER" id="PTHR11850">
    <property type="entry name" value="HOMEOBOX PROTEIN TRANSCRIPTION FACTORS"/>
    <property type="match status" value="1"/>
</dbReference>
<comment type="subcellular location">
    <subcellularLocation>
        <location evidence="1 6">Nucleus</location>
    </subcellularLocation>
</comment>
<dbReference type="InterPro" id="IPR001356">
    <property type="entry name" value="HD"/>
</dbReference>
<dbReference type="Gene3D" id="1.10.10.60">
    <property type="entry name" value="Homeodomain-like"/>
    <property type="match status" value="1"/>
</dbReference>
<dbReference type="GO" id="GO:0003677">
    <property type="term" value="F:DNA binding"/>
    <property type="evidence" value="ECO:0007669"/>
    <property type="project" value="UniProtKB-UniRule"/>
</dbReference>
<protein>
    <recommendedName>
        <fullName evidence="12">Homeobox domain-containing protein</fullName>
    </recommendedName>
</protein>
<dbReference type="InterPro" id="IPR050224">
    <property type="entry name" value="TALE_homeobox"/>
</dbReference>
<dbReference type="OrthoDB" id="10056939at2759"/>
<evidence type="ECO:0008006" key="12">
    <source>
        <dbReference type="Google" id="ProtNLM"/>
    </source>
</evidence>
<feature type="compositionally biased region" description="Polar residues" evidence="7">
    <location>
        <begin position="327"/>
        <end position="346"/>
    </location>
</feature>
<accession>A0A5N6KVN9</accession>
<dbReference type="SMART" id="SM00355">
    <property type="entry name" value="ZnF_C2H2"/>
    <property type="match status" value="3"/>
</dbReference>
<evidence type="ECO:0000256" key="6">
    <source>
        <dbReference type="PROSITE-ProRule" id="PRU00108"/>
    </source>
</evidence>